<dbReference type="Proteomes" id="UP000295399">
    <property type="component" value="Unassembled WGS sequence"/>
</dbReference>
<dbReference type="GO" id="GO:0005886">
    <property type="term" value="C:plasma membrane"/>
    <property type="evidence" value="ECO:0007669"/>
    <property type="project" value="UniProtKB-SubCell"/>
</dbReference>
<accession>A0A4R2PEL4</accession>
<evidence type="ECO:0000256" key="3">
    <source>
        <dbReference type="ARBA" id="ARBA00022692"/>
    </source>
</evidence>
<reference evidence="7 8" key="1">
    <citation type="submission" date="2019-03" db="EMBL/GenBank/DDBJ databases">
        <title>Genomic Encyclopedia of Type Strains, Phase IV (KMG-IV): sequencing the most valuable type-strain genomes for metagenomic binning, comparative biology and taxonomic classification.</title>
        <authorList>
            <person name="Goeker M."/>
        </authorList>
    </citation>
    <scope>NUCLEOTIDE SEQUENCE [LARGE SCALE GENOMIC DNA]</scope>
    <source>
        <strain evidence="7 8">DSM 2132</strain>
    </source>
</reference>
<dbReference type="Pfam" id="PF06146">
    <property type="entry name" value="PsiE"/>
    <property type="match status" value="1"/>
</dbReference>
<evidence type="ECO:0000313" key="7">
    <source>
        <dbReference type="EMBL" id="TCP32591.1"/>
    </source>
</evidence>
<comment type="subcellular location">
    <subcellularLocation>
        <location evidence="1">Cell membrane</location>
        <topology evidence="1">Multi-pass membrane protein</topology>
    </subcellularLocation>
</comment>
<keyword evidence="4 6" id="KW-1133">Transmembrane helix</keyword>
<sequence>MVFKRIYQGFERLVAAALTIGLMAVVAMAALQFLIGVGETLWTLDTGFTYKTFQGLFERVLAAIIALELAHSVQQMAAGEHGLTQVRTVLLIGVLAVVRKFILLEIEQTSGLFLLGLGTAILALGFSYAAVFWVERGRQSPDGAERPIDRSPF</sequence>
<feature type="transmembrane region" description="Helical" evidence="6">
    <location>
        <begin position="12"/>
        <end position="36"/>
    </location>
</feature>
<dbReference type="OrthoDB" id="7874432at2"/>
<comment type="caution">
    <text evidence="7">The sequence shown here is derived from an EMBL/GenBank/DDBJ whole genome shotgun (WGS) entry which is preliminary data.</text>
</comment>
<gene>
    <name evidence="7" type="ORF">EV659_10983</name>
</gene>
<name>A0A4R2PEL4_RHOSA</name>
<dbReference type="InterPro" id="IPR020948">
    <property type="entry name" value="P_starv_induced_PsiE-like"/>
</dbReference>
<dbReference type="InParanoid" id="A0A4R2PEL4"/>
<keyword evidence="3 6" id="KW-0812">Transmembrane</keyword>
<keyword evidence="2" id="KW-1003">Cell membrane</keyword>
<proteinExistence type="predicted"/>
<feature type="transmembrane region" description="Helical" evidence="6">
    <location>
        <begin position="112"/>
        <end position="134"/>
    </location>
</feature>
<evidence type="ECO:0000256" key="6">
    <source>
        <dbReference type="SAM" id="Phobius"/>
    </source>
</evidence>
<keyword evidence="8" id="KW-1185">Reference proteome</keyword>
<evidence type="ECO:0000256" key="4">
    <source>
        <dbReference type="ARBA" id="ARBA00022989"/>
    </source>
</evidence>
<evidence type="ECO:0000256" key="1">
    <source>
        <dbReference type="ARBA" id="ARBA00004651"/>
    </source>
</evidence>
<evidence type="ECO:0000256" key="5">
    <source>
        <dbReference type="ARBA" id="ARBA00023136"/>
    </source>
</evidence>
<dbReference type="AlphaFoldDB" id="A0A4R2PEL4"/>
<evidence type="ECO:0000256" key="2">
    <source>
        <dbReference type="ARBA" id="ARBA00022475"/>
    </source>
</evidence>
<protein>
    <submittedName>
        <fullName evidence="7">Uncharacterized membrane protein (DUF373 family)</fullName>
    </submittedName>
</protein>
<evidence type="ECO:0000313" key="8">
    <source>
        <dbReference type="Proteomes" id="UP000295399"/>
    </source>
</evidence>
<organism evidence="7 8">
    <name type="scientific">Rhodothalassium salexigens DSM 2132</name>
    <dbReference type="NCBI Taxonomy" id="1188247"/>
    <lineage>
        <taxon>Bacteria</taxon>
        <taxon>Pseudomonadati</taxon>
        <taxon>Pseudomonadota</taxon>
        <taxon>Alphaproteobacteria</taxon>
        <taxon>Rhodothalassiales</taxon>
        <taxon>Rhodothalassiaceae</taxon>
        <taxon>Rhodothalassium</taxon>
    </lineage>
</organism>
<feature type="transmembrane region" description="Helical" evidence="6">
    <location>
        <begin position="86"/>
        <end position="106"/>
    </location>
</feature>
<dbReference type="RefSeq" id="WP_132709076.1">
    <property type="nucleotide sequence ID" value="NZ_JACIGF010000009.1"/>
</dbReference>
<keyword evidence="5 6" id="KW-0472">Membrane</keyword>
<dbReference type="EMBL" id="SLXO01000009">
    <property type="protein sequence ID" value="TCP32591.1"/>
    <property type="molecule type" value="Genomic_DNA"/>
</dbReference>